<dbReference type="PROSITE" id="PS52016">
    <property type="entry name" value="TONB_DEPENDENT_REC_3"/>
    <property type="match status" value="1"/>
</dbReference>
<dbReference type="InterPro" id="IPR023997">
    <property type="entry name" value="TonB-dep_OMP_SusC/RagA_CS"/>
</dbReference>
<comment type="subcellular location">
    <subcellularLocation>
        <location evidence="1 7">Cell outer membrane</location>
        <topology evidence="1 7">Multi-pass membrane protein</topology>
    </subcellularLocation>
</comment>
<evidence type="ECO:0000256" key="2">
    <source>
        <dbReference type="ARBA" id="ARBA00022448"/>
    </source>
</evidence>
<dbReference type="Gene3D" id="2.170.130.10">
    <property type="entry name" value="TonB-dependent receptor, plug domain"/>
    <property type="match status" value="1"/>
</dbReference>
<evidence type="ECO:0000256" key="6">
    <source>
        <dbReference type="ARBA" id="ARBA00023237"/>
    </source>
</evidence>
<keyword evidence="2 7" id="KW-0813">Transport</keyword>
<dbReference type="InterPro" id="IPR008969">
    <property type="entry name" value="CarboxyPept-like_regulatory"/>
</dbReference>
<keyword evidence="10" id="KW-0675">Receptor</keyword>
<accession>A0ABS9CE58</accession>
<dbReference type="NCBIfam" id="TIGR04057">
    <property type="entry name" value="SusC_RagA_signa"/>
    <property type="match status" value="1"/>
</dbReference>
<dbReference type="Gene3D" id="2.40.170.20">
    <property type="entry name" value="TonB-dependent receptor, beta-barrel domain"/>
    <property type="match status" value="1"/>
</dbReference>
<dbReference type="Pfam" id="PF07715">
    <property type="entry name" value="Plug"/>
    <property type="match status" value="1"/>
</dbReference>
<proteinExistence type="inferred from homology"/>
<evidence type="ECO:0000313" key="10">
    <source>
        <dbReference type="EMBL" id="MCF2562855.1"/>
    </source>
</evidence>
<evidence type="ECO:0000256" key="4">
    <source>
        <dbReference type="ARBA" id="ARBA00022692"/>
    </source>
</evidence>
<keyword evidence="3 7" id="KW-1134">Transmembrane beta strand</keyword>
<evidence type="ECO:0000256" key="8">
    <source>
        <dbReference type="SAM" id="SignalP"/>
    </source>
</evidence>
<sequence>MNQKIRKTALLMGACSLLGAYSPVMAAHAEASVQAVQQSKKITGTVSDAMGPVIGASVVVKGTSNGVATDFDGKFSLNVNPGQTLVISYIGYITKEVKVDSKTSYSITLEEDKKMLDEVVVVGYGTMKKSDLAGASFTMDEKALKNANVTNIDQAFAGRVTGVTAVQTSGAPGSASSIRVRGQATINAGAEPLYVVDGVIFQSGGQSGADYGLGDKLGNGSVSTISPLSTINPSDIVSMEVLKDASATAIYGAQGANGVVLITTKRGKAGEAKFTYDGSTTWSRQTKRLDMMNLREFAEYYNDLVAQGEITKADPAYSDPSVLGKGTNWQDAVFRTAFQHQHQIGAQGGTDKMKYYVSAGYMNQEGTIIGSDFKRISLRANIDAQLKTWLKMGVNVAYSQTDEDLLKADGEEGIIMYSLTTPPDIQIYNIDGGYSSVSKEGFTSPNPIAMALLNDITLKRQKLNGNIFFDVTPIKNVTWHTEFGWDLGWTHGETFNPTMHLGNYNVEQNEARSQKNSNTYWTFKNYLTYNGSIGKHSFTAMVGQEAWESKYDYLSVFNTALPSDVVHNPSLGTGDPQIGSGFGSTAMASFFTRETYNYDDRYLATYTYRYDGSSNFGPNKRWAGFHSLATAWRFTNEKFMKDVKWLSNGKLRLGWGQTGNSNIGGYKWGSAMSVMETGLGTSYRPANIKNLDIKWETQEQWNIGLDLGFFNNRVNLVVDYYNKKSSDMLMQLILPSFMGTSGNGSSALAAPYGNYGDIENKGLEIALNTRPIETKNFSWGSDFQISFNKNKLKSLSNSTALLGYGQWTDVVARSVVGESLYNFYGYEVEGVYTSFEDLLNSPVNTLQSNNPVTVERDENGNVTKAEWSTDPTKYNSRNTTFVGDIKYKDVNHDGVIDEKDKTNIGSPLPDFTFGWNNTFHYKQWDLTVFINGSVGNKVGNYNKMKLTHMNSAWTNQLTDVNGRVHLAPADGVYADGWYNNIANVVATGNGGYPRASINDPNDNDAWSSRFIQDGSYLRLKNISLSYTFDKKLVGKIGLENVRATISATNLFTITGYDGYDPEVGASTTSANVFGLDNGRYPSPTSWTFGLNVSF</sequence>
<feature type="domain" description="TonB-dependent receptor plug" evidence="9">
    <location>
        <begin position="129"/>
        <end position="259"/>
    </location>
</feature>
<dbReference type="InterPro" id="IPR037066">
    <property type="entry name" value="Plug_dom_sf"/>
</dbReference>
<feature type="signal peptide" evidence="8">
    <location>
        <begin position="1"/>
        <end position="26"/>
    </location>
</feature>
<dbReference type="Pfam" id="PF13715">
    <property type="entry name" value="CarbopepD_reg_2"/>
    <property type="match status" value="1"/>
</dbReference>
<keyword evidence="4 7" id="KW-0812">Transmembrane</keyword>
<protein>
    <submittedName>
        <fullName evidence="10">TonB-dependent receptor</fullName>
    </submittedName>
</protein>
<dbReference type="RefSeq" id="WP_094435788.1">
    <property type="nucleotide sequence ID" value="NZ_JADYTN010000003.1"/>
</dbReference>
<organism evidence="10 11">
    <name type="scientific">Xylanibacter brevis</name>
    <dbReference type="NCBI Taxonomy" id="83231"/>
    <lineage>
        <taxon>Bacteria</taxon>
        <taxon>Pseudomonadati</taxon>
        <taxon>Bacteroidota</taxon>
        <taxon>Bacteroidia</taxon>
        <taxon>Bacteroidales</taxon>
        <taxon>Prevotellaceae</taxon>
        <taxon>Xylanibacter</taxon>
    </lineage>
</organism>
<dbReference type="NCBIfam" id="TIGR04056">
    <property type="entry name" value="OMP_RagA_SusC"/>
    <property type="match status" value="1"/>
</dbReference>
<evidence type="ECO:0000256" key="3">
    <source>
        <dbReference type="ARBA" id="ARBA00022452"/>
    </source>
</evidence>
<keyword evidence="11" id="KW-1185">Reference proteome</keyword>
<keyword evidence="5 7" id="KW-0472">Membrane</keyword>
<keyword evidence="6 7" id="KW-0998">Cell outer membrane</keyword>
<reference evidence="10 11" key="1">
    <citation type="submission" date="2020-12" db="EMBL/GenBank/DDBJ databases">
        <title>Whole genome sequences of gut porcine anaerobes.</title>
        <authorList>
            <person name="Kubasova T."/>
            <person name="Jahodarova E."/>
            <person name="Rychlik I."/>
        </authorList>
    </citation>
    <scope>NUCLEOTIDE SEQUENCE [LARGE SCALE GENOMIC DNA]</scope>
    <source>
        <strain evidence="10 11">An925</strain>
    </source>
</reference>
<gene>
    <name evidence="10" type="ORF">I6E12_01815</name>
</gene>
<evidence type="ECO:0000256" key="1">
    <source>
        <dbReference type="ARBA" id="ARBA00004571"/>
    </source>
</evidence>
<comment type="caution">
    <text evidence="10">The sequence shown here is derived from an EMBL/GenBank/DDBJ whole genome shotgun (WGS) entry which is preliminary data.</text>
</comment>
<dbReference type="SUPFAM" id="SSF49464">
    <property type="entry name" value="Carboxypeptidase regulatory domain-like"/>
    <property type="match status" value="1"/>
</dbReference>
<keyword evidence="8" id="KW-0732">Signal</keyword>
<feature type="chain" id="PRO_5047449687" evidence="8">
    <location>
        <begin position="27"/>
        <end position="1094"/>
    </location>
</feature>
<dbReference type="InterPro" id="IPR039426">
    <property type="entry name" value="TonB-dep_rcpt-like"/>
</dbReference>
<evidence type="ECO:0000256" key="5">
    <source>
        <dbReference type="ARBA" id="ARBA00023136"/>
    </source>
</evidence>
<dbReference type="Gene3D" id="2.60.40.1120">
    <property type="entry name" value="Carboxypeptidase-like, regulatory domain"/>
    <property type="match status" value="1"/>
</dbReference>
<evidence type="ECO:0000256" key="7">
    <source>
        <dbReference type="PROSITE-ProRule" id="PRU01360"/>
    </source>
</evidence>
<dbReference type="InterPro" id="IPR012910">
    <property type="entry name" value="Plug_dom"/>
</dbReference>
<dbReference type="InterPro" id="IPR023996">
    <property type="entry name" value="TonB-dep_OMP_SusC/RagA"/>
</dbReference>
<dbReference type="SUPFAM" id="SSF56935">
    <property type="entry name" value="Porins"/>
    <property type="match status" value="1"/>
</dbReference>
<comment type="similarity">
    <text evidence="7">Belongs to the TonB-dependent receptor family.</text>
</comment>
<evidence type="ECO:0000313" key="11">
    <source>
        <dbReference type="Proteomes" id="UP001200470"/>
    </source>
</evidence>
<dbReference type="Proteomes" id="UP001200470">
    <property type="component" value="Unassembled WGS sequence"/>
</dbReference>
<name>A0ABS9CE58_9BACT</name>
<dbReference type="InterPro" id="IPR036942">
    <property type="entry name" value="Beta-barrel_TonB_sf"/>
</dbReference>
<dbReference type="EMBL" id="JADYTN010000003">
    <property type="protein sequence ID" value="MCF2562855.1"/>
    <property type="molecule type" value="Genomic_DNA"/>
</dbReference>
<evidence type="ECO:0000259" key="9">
    <source>
        <dbReference type="Pfam" id="PF07715"/>
    </source>
</evidence>